<name>A0A016UAM3_9BILA</name>
<evidence type="ECO:0008006" key="3">
    <source>
        <dbReference type="Google" id="ProtNLM"/>
    </source>
</evidence>
<dbReference type="EMBL" id="JARK01001385">
    <property type="protein sequence ID" value="EYC11897.1"/>
    <property type="molecule type" value="Genomic_DNA"/>
</dbReference>
<dbReference type="AlphaFoldDB" id="A0A016UAM3"/>
<organism evidence="1 2">
    <name type="scientific">Ancylostoma ceylanicum</name>
    <dbReference type="NCBI Taxonomy" id="53326"/>
    <lineage>
        <taxon>Eukaryota</taxon>
        <taxon>Metazoa</taxon>
        <taxon>Ecdysozoa</taxon>
        <taxon>Nematoda</taxon>
        <taxon>Chromadorea</taxon>
        <taxon>Rhabditida</taxon>
        <taxon>Rhabditina</taxon>
        <taxon>Rhabditomorpha</taxon>
        <taxon>Strongyloidea</taxon>
        <taxon>Ancylostomatidae</taxon>
        <taxon>Ancylostomatinae</taxon>
        <taxon>Ancylostoma</taxon>
    </lineage>
</organism>
<accession>A0A016UAM3</accession>
<dbReference type="Proteomes" id="UP000024635">
    <property type="component" value="Unassembled WGS sequence"/>
</dbReference>
<keyword evidence="2" id="KW-1185">Reference proteome</keyword>
<evidence type="ECO:0000313" key="1">
    <source>
        <dbReference type="EMBL" id="EYC11897.1"/>
    </source>
</evidence>
<comment type="caution">
    <text evidence="1">The sequence shown here is derived from an EMBL/GenBank/DDBJ whole genome shotgun (WGS) entry which is preliminary data.</text>
</comment>
<reference evidence="2" key="1">
    <citation type="journal article" date="2015" name="Nat. Genet.">
        <title>The genome and transcriptome of the zoonotic hookworm Ancylostoma ceylanicum identify infection-specific gene families.</title>
        <authorList>
            <person name="Schwarz E.M."/>
            <person name="Hu Y."/>
            <person name="Antoshechkin I."/>
            <person name="Miller M.M."/>
            <person name="Sternberg P.W."/>
            <person name="Aroian R.V."/>
        </authorList>
    </citation>
    <scope>NUCLEOTIDE SEQUENCE</scope>
    <source>
        <strain evidence="2">HY135</strain>
    </source>
</reference>
<sequence>MEVKMLRWMAGVTRLNRVCIQDIRQGFDTAPMMGKLRKARLRWYGQVLRVDNDSVCKIDVNLTVTGKRPKKND</sequence>
<protein>
    <recommendedName>
        <fullName evidence="3">Reverse transcriptase domain-containing protein</fullName>
    </recommendedName>
</protein>
<gene>
    <name evidence="1" type="primary">Acey_s0049.g1837</name>
    <name evidence="1" type="ORF">Y032_0049g1837</name>
</gene>
<evidence type="ECO:0000313" key="2">
    <source>
        <dbReference type="Proteomes" id="UP000024635"/>
    </source>
</evidence>
<proteinExistence type="predicted"/>
<dbReference type="OrthoDB" id="5848222at2759"/>